<keyword evidence="2" id="KW-1185">Reference proteome</keyword>
<evidence type="ECO:0000313" key="2">
    <source>
        <dbReference type="Proteomes" id="UP001159363"/>
    </source>
</evidence>
<proteinExistence type="predicted"/>
<protein>
    <submittedName>
        <fullName evidence="1">Uncharacterized protein</fullName>
    </submittedName>
</protein>
<comment type="caution">
    <text evidence="1">The sequence shown here is derived from an EMBL/GenBank/DDBJ whole genome shotgun (WGS) entry which is preliminary data.</text>
</comment>
<organism evidence="1 2">
    <name type="scientific">Dryococelus australis</name>
    <dbReference type="NCBI Taxonomy" id="614101"/>
    <lineage>
        <taxon>Eukaryota</taxon>
        <taxon>Metazoa</taxon>
        <taxon>Ecdysozoa</taxon>
        <taxon>Arthropoda</taxon>
        <taxon>Hexapoda</taxon>
        <taxon>Insecta</taxon>
        <taxon>Pterygota</taxon>
        <taxon>Neoptera</taxon>
        <taxon>Polyneoptera</taxon>
        <taxon>Phasmatodea</taxon>
        <taxon>Verophasmatodea</taxon>
        <taxon>Anareolatae</taxon>
        <taxon>Phasmatidae</taxon>
        <taxon>Eurycanthinae</taxon>
        <taxon>Dryococelus</taxon>
    </lineage>
</organism>
<dbReference type="Proteomes" id="UP001159363">
    <property type="component" value="Chromosome 9"/>
</dbReference>
<evidence type="ECO:0000313" key="1">
    <source>
        <dbReference type="EMBL" id="KAJ8874401.1"/>
    </source>
</evidence>
<dbReference type="EMBL" id="JARBHB010000010">
    <property type="protein sequence ID" value="KAJ8874401.1"/>
    <property type="molecule type" value="Genomic_DNA"/>
</dbReference>
<gene>
    <name evidence="1" type="ORF">PR048_025250</name>
</gene>
<reference evidence="1 2" key="1">
    <citation type="submission" date="2023-02" db="EMBL/GenBank/DDBJ databases">
        <title>LHISI_Scaffold_Assembly.</title>
        <authorList>
            <person name="Stuart O.P."/>
            <person name="Cleave R."/>
            <person name="Magrath M.J.L."/>
            <person name="Mikheyev A.S."/>
        </authorList>
    </citation>
    <scope>NUCLEOTIDE SEQUENCE [LARGE SCALE GENOMIC DNA]</scope>
    <source>
        <strain evidence="1">Daus_M_001</strain>
        <tissue evidence="1">Leg muscle</tissue>
    </source>
</reference>
<sequence length="158" mass="18227">MNSLVELRQICESDVEVLAQYSIVPQNQSVFADFDPRSLQLVLFLVIMSDCQQYQNLWKVVELLLILSHGQATFEQGFSINKQVEVENLRKNSYIAQRLRCDFLGDIDGVNELHNLKISKMLRSCASNARHRYISYLEEQELVAKTAVKRKNYQGGKN</sequence>
<name>A0ABQ9GQY1_9NEOP</name>
<accession>A0ABQ9GQY1</accession>